<dbReference type="Proteomes" id="UP001139887">
    <property type="component" value="Unassembled WGS sequence"/>
</dbReference>
<keyword evidence="3" id="KW-1185">Reference proteome</keyword>
<dbReference type="PANTHER" id="PTHR31047">
    <property type="entry name" value="MEIOTICALLY UP-REGULATED GENE 157 PROTEIN"/>
    <property type="match status" value="1"/>
</dbReference>
<feature type="signal peptide" evidence="1">
    <location>
        <begin position="1"/>
        <end position="16"/>
    </location>
</feature>
<dbReference type="Pfam" id="PF06824">
    <property type="entry name" value="Glyco_hydro_125"/>
    <property type="match status" value="1"/>
</dbReference>
<dbReference type="InterPro" id="IPR012341">
    <property type="entry name" value="6hp_glycosidase-like_sf"/>
</dbReference>
<keyword evidence="1" id="KW-0732">Signal</keyword>
<proteinExistence type="predicted"/>
<dbReference type="GO" id="GO:0005975">
    <property type="term" value="P:carbohydrate metabolic process"/>
    <property type="evidence" value="ECO:0007669"/>
    <property type="project" value="InterPro"/>
</dbReference>
<dbReference type="InterPro" id="IPR008313">
    <property type="entry name" value="GH125"/>
</dbReference>
<dbReference type="PIRSF" id="PIRSF028846">
    <property type="entry name" value="UCP028846"/>
    <property type="match status" value="1"/>
</dbReference>
<evidence type="ECO:0000313" key="3">
    <source>
        <dbReference type="Proteomes" id="UP001139887"/>
    </source>
</evidence>
<dbReference type="InterPro" id="IPR008928">
    <property type="entry name" value="6-hairpin_glycosidase_sf"/>
</dbReference>
<evidence type="ECO:0000313" key="2">
    <source>
        <dbReference type="EMBL" id="KAJ2852217.1"/>
    </source>
</evidence>
<sequence>MRLALGIAAALGLVFGQTSKCPSFTDYSASPHGPFSSGPHHIPSMRPALTCRTFQNPTIEHAIRDVSSAIKDPDWQQLFANTFPNTLDTTVAWHNDSTPPYTFLITGDITAQWIRDSTNQVLPYLPYLTMDSKLAQLVLGLVNMQAEELNAYPFGNAFQPPPRSRLTPAENGIAVDLKVQPPFYNQTVFEAKFEIDSFASFLQLASAYWRSTGEYQFIYSQTWVEAVDKILDIIRILQQPTYTNKQVNRALVSYVRKTTEAKETQFAGGAGNPVKYTGMVRTLFRPSDDATIFPFLVPANAFLCVELENLRDMLGTLRVFSEIREKAAELANQIRQGIQNYGIVKHPDHGQVFAYEVDGYGSQLLTDDANVPSLLSLPYLGFVNATHPVYKNTRKMLLSTDSNPWYFEGPYIRGIGSPHTGYLRTWPMSVAMRGMTSDNSDEVKECLDMLKASTSGLGLIHESVNVNSGSEYTRSWFAWGNSLVSQFVIDAITRFPGII</sequence>
<dbReference type="EMBL" id="JANBUW010000004">
    <property type="protein sequence ID" value="KAJ2852217.1"/>
    <property type="molecule type" value="Genomic_DNA"/>
</dbReference>
<evidence type="ECO:0000256" key="1">
    <source>
        <dbReference type="SAM" id="SignalP"/>
    </source>
</evidence>
<organism evidence="2 3">
    <name type="scientific">Coemansia brasiliensis</name>
    <dbReference type="NCBI Taxonomy" id="2650707"/>
    <lineage>
        <taxon>Eukaryota</taxon>
        <taxon>Fungi</taxon>
        <taxon>Fungi incertae sedis</taxon>
        <taxon>Zoopagomycota</taxon>
        <taxon>Kickxellomycotina</taxon>
        <taxon>Kickxellomycetes</taxon>
        <taxon>Kickxellales</taxon>
        <taxon>Kickxellaceae</taxon>
        <taxon>Coemansia</taxon>
    </lineage>
</organism>
<dbReference type="SMART" id="SM01149">
    <property type="entry name" value="DUF1237"/>
    <property type="match status" value="1"/>
</dbReference>
<dbReference type="GO" id="GO:0003824">
    <property type="term" value="F:catalytic activity"/>
    <property type="evidence" value="ECO:0007669"/>
    <property type="project" value="UniProtKB-ARBA"/>
</dbReference>
<feature type="chain" id="PRO_5040967557" description="Glycoside hydrolase family 125 protein" evidence="1">
    <location>
        <begin position="17"/>
        <end position="499"/>
    </location>
</feature>
<dbReference type="Gene3D" id="1.50.10.10">
    <property type="match status" value="1"/>
</dbReference>
<comment type="caution">
    <text evidence="2">The sequence shown here is derived from an EMBL/GenBank/DDBJ whole genome shotgun (WGS) entry which is preliminary data.</text>
</comment>
<protein>
    <recommendedName>
        <fullName evidence="4">Glycoside hydrolase family 125 protein</fullName>
    </recommendedName>
</protein>
<dbReference type="PANTHER" id="PTHR31047:SF0">
    <property type="entry name" value="MEIOTICALLY UP-REGULATED GENE 157 PROTEIN"/>
    <property type="match status" value="1"/>
</dbReference>
<dbReference type="AlphaFoldDB" id="A0A9W8IJK8"/>
<gene>
    <name evidence="2" type="ORF">IWW36_000358</name>
</gene>
<evidence type="ECO:0008006" key="4">
    <source>
        <dbReference type="Google" id="ProtNLM"/>
    </source>
</evidence>
<name>A0A9W8IJK8_9FUNG</name>
<dbReference type="SUPFAM" id="SSF48208">
    <property type="entry name" value="Six-hairpin glycosidases"/>
    <property type="match status" value="1"/>
</dbReference>
<accession>A0A9W8IJK8</accession>
<dbReference type="OrthoDB" id="7771656at2759"/>
<reference evidence="2" key="1">
    <citation type="submission" date="2022-07" db="EMBL/GenBank/DDBJ databases">
        <title>Phylogenomic reconstructions and comparative analyses of Kickxellomycotina fungi.</title>
        <authorList>
            <person name="Reynolds N.K."/>
            <person name="Stajich J.E."/>
            <person name="Barry K."/>
            <person name="Grigoriev I.V."/>
            <person name="Crous P."/>
            <person name="Smith M.E."/>
        </authorList>
    </citation>
    <scope>NUCLEOTIDE SEQUENCE</scope>
    <source>
        <strain evidence="2">NRRL 1566</strain>
    </source>
</reference>